<evidence type="ECO:0000313" key="3">
    <source>
        <dbReference type="Proteomes" id="UP000028123"/>
    </source>
</evidence>
<dbReference type="Proteomes" id="UP000028123">
    <property type="component" value="Unassembled WGS sequence"/>
</dbReference>
<sequence>MDTIWQYSIRTLLGFIVLLLITFFTYITGIALGNIAGEMVVNKEIKVVAGIIAMTIWALLNG</sequence>
<accession>A0A081NVK3</accession>
<dbReference type="AlphaFoldDB" id="A0A081NVK3"/>
<dbReference type="RefSeq" id="WP_036691288.1">
    <property type="nucleotide sequence ID" value="NZ_JNVM01000038.1"/>
</dbReference>
<evidence type="ECO:0000313" key="2">
    <source>
        <dbReference type="EMBL" id="KEQ22476.1"/>
    </source>
</evidence>
<evidence type="ECO:0000256" key="1">
    <source>
        <dbReference type="SAM" id="Phobius"/>
    </source>
</evidence>
<keyword evidence="1" id="KW-1133">Transmembrane helix</keyword>
<feature type="transmembrane region" description="Helical" evidence="1">
    <location>
        <begin position="44"/>
        <end position="60"/>
    </location>
</feature>
<keyword evidence="1" id="KW-0812">Transmembrane</keyword>
<keyword evidence="1" id="KW-0472">Membrane</keyword>
<gene>
    <name evidence="2" type="ORF">ET33_23385</name>
</gene>
<feature type="transmembrane region" description="Helical" evidence="1">
    <location>
        <begin position="12"/>
        <end position="32"/>
    </location>
</feature>
<keyword evidence="3" id="KW-1185">Reference proteome</keyword>
<dbReference type="EMBL" id="JNVM01000038">
    <property type="protein sequence ID" value="KEQ22476.1"/>
    <property type="molecule type" value="Genomic_DNA"/>
</dbReference>
<comment type="caution">
    <text evidence="2">The sequence shown here is derived from an EMBL/GenBank/DDBJ whole genome shotgun (WGS) entry which is preliminary data.</text>
</comment>
<reference evidence="2 3" key="1">
    <citation type="submission" date="2014-06" db="EMBL/GenBank/DDBJ databases">
        <title>Draft genome sequence of Paenibacillus sp. MSt1.</title>
        <authorList>
            <person name="Aw Y.K."/>
            <person name="Ong K.S."/>
            <person name="Gan H.M."/>
            <person name="Lee S.M."/>
        </authorList>
    </citation>
    <scope>NUCLEOTIDE SEQUENCE [LARGE SCALE GENOMIC DNA]</scope>
    <source>
        <strain evidence="2 3">MSt1</strain>
    </source>
</reference>
<protein>
    <submittedName>
        <fullName evidence="2">Uncharacterized protein</fullName>
    </submittedName>
</protein>
<name>A0A081NVK3_9BACL</name>
<proteinExistence type="predicted"/>
<dbReference type="OrthoDB" id="9778331at2"/>
<organism evidence="2 3">
    <name type="scientific">Paenibacillus tyrfis</name>
    <dbReference type="NCBI Taxonomy" id="1501230"/>
    <lineage>
        <taxon>Bacteria</taxon>
        <taxon>Bacillati</taxon>
        <taxon>Bacillota</taxon>
        <taxon>Bacilli</taxon>
        <taxon>Bacillales</taxon>
        <taxon>Paenibacillaceae</taxon>
        <taxon>Paenibacillus</taxon>
    </lineage>
</organism>